<evidence type="ECO:0000313" key="1">
    <source>
        <dbReference type="EMBL" id="PLT44799.1"/>
    </source>
</evidence>
<proteinExistence type="predicted"/>
<reference evidence="1 2" key="1">
    <citation type="submission" date="2017-05" db="EMBL/GenBank/DDBJ databases">
        <title>Functional genome analysis of Paenibacillus pasadenensis strain R16: insights on endophytic life style and antifungal activity.</title>
        <authorList>
            <person name="Passera A."/>
            <person name="Marcolungo L."/>
            <person name="Casati P."/>
            <person name="Brasca M."/>
            <person name="Quaglino F."/>
            <person name="Delledonne M."/>
        </authorList>
    </citation>
    <scope>NUCLEOTIDE SEQUENCE [LARGE SCALE GENOMIC DNA]</scope>
    <source>
        <strain evidence="1 2">R16</strain>
    </source>
</reference>
<sequence length="227" mass="26875">MDMDKNRMQEFEEARNAWMERHLRARRGERKDRLKRGHGHGEALFLKNVWWPLVGNFDDLHPEYEVRDWRGGTLYLDFAWLPGLRRFNIDVKGFGPHVQQADRTGYRRELMRELYLHSRGYTNISIAYDALKEDPALIRDFLKPDIMRYARAGRRAERPLAEQALLDYARKHSECIYPSKAADELGLDPRTVIKYLKKLMLEGKVQLISAGKRARRYRYVPELGERG</sequence>
<dbReference type="Proteomes" id="UP000234789">
    <property type="component" value="Unassembled WGS sequence"/>
</dbReference>
<comment type="caution">
    <text evidence="1">The sequence shown here is derived from an EMBL/GenBank/DDBJ whole genome shotgun (WGS) entry which is preliminary data.</text>
</comment>
<gene>
    <name evidence="1" type="ORF">B8V81_3230</name>
</gene>
<evidence type="ECO:0000313" key="2">
    <source>
        <dbReference type="Proteomes" id="UP000234789"/>
    </source>
</evidence>
<dbReference type="EMBL" id="NFEZ01000004">
    <property type="protein sequence ID" value="PLT44799.1"/>
    <property type="molecule type" value="Genomic_DNA"/>
</dbReference>
<keyword evidence="2" id="KW-1185">Reference proteome</keyword>
<dbReference type="AlphaFoldDB" id="A0A2N5N3B7"/>
<accession>A0A2N5N3B7</accession>
<name>A0A2N5N3B7_9BACL</name>
<protein>
    <submittedName>
        <fullName evidence="1">Uncharacterized protein</fullName>
    </submittedName>
</protein>
<organism evidence="1 2">
    <name type="scientific">Paenibacillus pasadenensis</name>
    <dbReference type="NCBI Taxonomy" id="217090"/>
    <lineage>
        <taxon>Bacteria</taxon>
        <taxon>Bacillati</taxon>
        <taxon>Bacillota</taxon>
        <taxon>Bacilli</taxon>
        <taxon>Bacillales</taxon>
        <taxon>Paenibacillaceae</taxon>
        <taxon>Paenibacillus</taxon>
    </lineage>
</organism>